<organism evidence="2 3">
    <name type="scientific">Aspergillus versicolor CBS 583.65</name>
    <dbReference type="NCBI Taxonomy" id="1036611"/>
    <lineage>
        <taxon>Eukaryota</taxon>
        <taxon>Fungi</taxon>
        <taxon>Dikarya</taxon>
        <taxon>Ascomycota</taxon>
        <taxon>Pezizomycotina</taxon>
        <taxon>Eurotiomycetes</taxon>
        <taxon>Eurotiomycetidae</taxon>
        <taxon>Eurotiales</taxon>
        <taxon>Aspergillaceae</taxon>
        <taxon>Aspergillus</taxon>
        <taxon>Aspergillus subgen. Nidulantes</taxon>
    </lineage>
</organism>
<feature type="compositionally biased region" description="Polar residues" evidence="1">
    <location>
        <begin position="280"/>
        <end position="301"/>
    </location>
</feature>
<keyword evidence="3" id="KW-1185">Reference proteome</keyword>
<gene>
    <name evidence="2" type="ORF">ASPVEDRAFT_86469</name>
</gene>
<feature type="region of interest" description="Disordered" evidence="1">
    <location>
        <begin position="85"/>
        <end position="336"/>
    </location>
</feature>
<sequence length="336" mass="34436">MSNPYALDEPLRRPRQMCPICPSQTTTPCFKPGHLAWCAYCGSEYSPLTSQQCPGCRALGVRMTHGQMMRFIDDTTNFVNRATITTGGPRAQRPSAQTPNPLAGLSLDSTNPQIGKSMGGPASGQSTKAPAGQAFSNPSYPNAFRPTSAGPTPCINPALLSLHGDSTYRSPNLKRDTSAGSQPATPARPSVAPSSASTTCNTGTNTPSTVSGSPPRANSRFVPTSGATHFHTIGNNLLAGGGNQGMLMQNATRPRVPMGPPSMSRTGVGSRSPTLGGGTSMRNANATPSLPPAGSNSTVASGVNFRNFGHDNPPLRGSTGGGRGGNASTRGGRGSG</sequence>
<dbReference type="Proteomes" id="UP000184073">
    <property type="component" value="Unassembled WGS sequence"/>
</dbReference>
<feature type="compositionally biased region" description="Gly residues" evidence="1">
    <location>
        <begin position="318"/>
        <end position="336"/>
    </location>
</feature>
<accession>A0A1L9PUK0</accession>
<dbReference type="EMBL" id="KV878132">
    <property type="protein sequence ID" value="OJJ05105.1"/>
    <property type="molecule type" value="Genomic_DNA"/>
</dbReference>
<evidence type="ECO:0000313" key="3">
    <source>
        <dbReference type="Proteomes" id="UP000184073"/>
    </source>
</evidence>
<feature type="compositionally biased region" description="Low complexity" evidence="1">
    <location>
        <begin position="183"/>
        <end position="209"/>
    </location>
</feature>
<evidence type="ECO:0000313" key="2">
    <source>
        <dbReference type="EMBL" id="OJJ05105.1"/>
    </source>
</evidence>
<protein>
    <submittedName>
        <fullName evidence="2">Uncharacterized protein</fullName>
    </submittedName>
</protein>
<dbReference type="GeneID" id="63733363"/>
<name>A0A1L9PUK0_ASPVE</name>
<feature type="compositionally biased region" description="Polar residues" evidence="1">
    <location>
        <begin position="123"/>
        <end position="140"/>
    </location>
</feature>
<dbReference type="SUPFAM" id="SSF57850">
    <property type="entry name" value="RING/U-box"/>
    <property type="match status" value="1"/>
</dbReference>
<feature type="compositionally biased region" description="Polar residues" evidence="1">
    <location>
        <begin position="263"/>
        <end position="273"/>
    </location>
</feature>
<dbReference type="RefSeq" id="XP_040670867.1">
    <property type="nucleotide sequence ID" value="XM_040817852.1"/>
</dbReference>
<proteinExistence type="predicted"/>
<dbReference type="AlphaFoldDB" id="A0A1L9PUK0"/>
<dbReference type="VEuPathDB" id="FungiDB:ASPVEDRAFT_86469"/>
<dbReference type="OrthoDB" id="4508889at2759"/>
<reference evidence="3" key="1">
    <citation type="journal article" date="2017" name="Genome Biol.">
        <title>Comparative genomics reveals high biological diversity and specific adaptations in the industrially and medically important fungal genus Aspergillus.</title>
        <authorList>
            <person name="de Vries R.P."/>
            <person name="Riley R."/>
            <person name="Wiebenga A."/>
            <person name="Aguilar-Osorio G."/>
            <person name="Amillis S."/>
            <person name="Uchima C.A."/>
            <person name="Anderluh G."/>
            <person name="Asadollahi M."/>
            <person name="Askin M."/>
            <person name="Barry K."/>
            <person name="Battaglia E."/>
            <person name="Bayram O."/>
            <person name="Benocci T."/>
            <person name="Braus-Stromeyer S.A."/>
            <person name="Caldana C."/>
            <person name="Canovas D."/>
            <person name="Cerqueira G.C."/>
            <person name="Chen F."/>
            <person name="Chen W."/>
            <person name="Choi C."/>
            <person name="Clum A."/>
            <person name="Dos Santos R.A."/>
            <person name="Damasio A.R."/>
            <person name="Diallinas G."/>
            <person name="Emri T."/>
            <person name="Fekete E."/>
            <person name="Flipphi M."/>
            <person name="Freyberg S."/>
            <person name="Gallo A."/>
            <person name="Gournas C."/>
            <person name="Habgood R."/>
            <person name="Hainaut M."/>
            <person name="Harispe M.L."/>
            <person name="Henrissat B."/>
            <person name="Hilden K.S."/>
            <person name="Hope R."/>
            <person name="Hossain A."/>
            <person name="Karabika E."/>
            <person name="Karaffa L."/>
            <person name="Karanyi Z."/>
            <person name="Krasevec N."/>
            <person name="Kuo A."/>
            <person name="Kusch H."/>
            <person name="LaButti K."/>
            <person name="Lagendijk E.L."/>
            <person name="Lapidus A."/>
            <person name="Levasseur A."/>
            <person name="Lindquist E."/>
            <person name="Lipzen A."/>
            <person name="Logrieco A.F."/>
            <person name="MacCabe A."/>
            <person name="Maekelae M.R."/>
            <person name="Malavazi I."/>
            <person name="Melin P."/>
            <person name="Meyer V."/>
            <person name="Mielnichuk N."/>
            <person name="Miskei M."/>
            <person name="Molnar A.P."/>
            <person name="Mule G."/>
            <person name="Ngan C.Y."/>
            <person name="Orejas M."/>
            <person name="Orosz E."/>
            <person name="Ouedraogo J.P."/>
            <person name="Overkamp K.M."/>
            <person name="Park H.-S."/>
            <person name="Perrone G."/>
            <person name="Piumi F."/>
            <person name="Punt P.J."/>
            <person name="Ram A.F."/>
            <person name="Ramon A."/>
            <person name="Rauscher S."/>
            <person name="Record E."/>
            <person name="Riano-Pachon D.M."/>
            <person name="Robert V."/>
            <person name="Roehrig J."/>
            <person name="Ruller R."/>
            <person name="Salamov A."/>
            <person name="Salih N.S."/>
            <person name="Samson R.A."/>
            <person name="Sandor E."/>
            <person name="Sanguinetti M."/>
            <person name="Schuetze T."/>
            <person name="Sepcic K."/>
            <person name="Shelest E."/>
            <person name="Sherlock G."/>
            <person name="Sophianopoulou V."/>
            <person name="Squina F.M."/>
            <person name="Sun H."/>
            <person name="Susca A."/>
            <person name="Todd R.B."/>
            <person name="Tsang A."/>
            <person name="Unkles S.E."/>
            <person name="van de Wiele N."/>
            <person name="van Rossen-Uffink D."/>
            <person name="Oliveira J.V."/>
            <person name="Vesth T.C."/>
            <person name="Visser J."/>
            <person name="Yu J.-H."/>
            <person name="Zhou M."/>
            <person name="Andersen M.R."/>
            <person name="Archer D.B."/>
            <person name="Baker S.E."/>
            <person name="Benoit I."/>
            <person name="Brakhage A.A."/>
            <person name="Braus G.H."/>
            <person name="Fischer R."/>
            <person name="Frisvad J.C."/>
            <person name="Goldman G.H."/>
            <person name="Houbraken J."/>
            <person name="Oakley B."/>
            <person name="Pocsi I."/>
            <person name="Scazzocchio C."/>
            <person name="Seiboth B."/>
            <person name="vanKuyk P.A."/>
            <person name="Wortman J."/>
            <person name="Dyer P.S."/>
            <person name="Grigoriev I.V."/>
        </authorList>
    </citation>
    <scope>NUCLEOTIDE SEQUENCE [LARGE SCALE GENOMIC DNA]</scope>
    <source>
        <strain evidence="3">CBS 583.65</strain>
    </source>
</reference>
<evidence type="ECO:0000256" key="1">
    <source>
        <dbReference type="SAM" id="MobiDB-lite"/>
    </source>
</evidence>